<dbReference type="FunFam" id="3.40.50.300:FF:000356">
    <property type="entry name" value="DNA repair protein RecN"/>
    <property type="match status" value="1"/>
</dbReference>
<reference evidence="12" key="2">
    <citation type="submission" date="2020-11" db="EMBL/GenBank/DDBJ databases">
        <title>Description of novel Gluconobacter species.</title>
        <authorList>
            <person name="Cleenwerck I."/>
            <person name="Cnockaert M."/>
            <person name="Borremans W."/>
            <person name="Wieme A.D."/>
            <person name="De Vuyst L."/>
            <person name="Vandamme P."/>
        </authorList>
    </citation>
    <scope>NUCLEOTIDE SEQUENCE</scope>
    <source>
        <strain evidence="12">R71697</strain>
    </source>
</reference>
<dbReference type="InterPro" id="IPR027417">
    <property type="entry name" value="P-loop_NTPase"/>
</dbReference>
<feature type="domain" description="RecF/RecN/SMC N-terminal" evidence="11">
    <location>
        <begin position="12"/>
        <end position="524"/>
    </location>
</feature>
<dbReference type="NCBIfam" id="TIGR00634">
    <property type="entry name" value="recN"/>
    <property type="match status" value="1"/>
</dbReference>
<dbReference type="Proteomes" id="UP000661006">
    <property type="component" value="Unassembled WGS sequence"/>
</dbReference>
<reference evidence="12" key="1">
    <citation type="submission" date="2020-04" db="EMBL/GenBank/DDBJ databases">
        <authorList>
            <person name="Sombolestani A."/>
        </authorList>
    </citation>
    <scope>NUCLEOTIDE SEQUENCE</scope>
    <source>
        <strain evidence="12">R71697</strain>
    </source>
</reference>
<name>A0A9Q2FL98_GLUJA</name>
<dbReference type="AlphaFoldDB" id="A0A9Q2FL98"/>
<dbReference type="CDD" id="cd03241">
    <property type="entry name" value="ABC_RecN"/>
    <property type="match status" value="2"/>
</dbReference>
<organism evidence="12 13">
    <name type="scientific">Gluconobacter japonicus</name>
    <dbReference type="NCBI Taxonomy" id="376620"/>
    <lineage>
        <taxon>Bacteria</taxon>
        <taxon>Pseudomonadati</taxon>
        <taxon>Pseudomonadota</taxon>
        <taxon>Alphaproteobacteria</taxon>
        <taxon>Acetobacterales</taxon>
        <taxon>Acetobacteraceae</taxon>
        <taxon>Gluconobacter</taxon>
    </lineage>
</organism>
<evidence type="ECO:0000256" key="2">
    <source>
        <dbReference type="ARBA" id="ARBA00009441"/>
    </source>
</evidence>
<dbReference type="InterPro" id="IPR004604">
    <property type="entry name" value="DNA_recomb/repair_RecN"/>
</dbReference>
<keyword evidence="6" id="KW-0067">ATP-binding</keyword>
<dbReference type="PIRSF" id="PIRSF003128">
    <property type="entry name" value="RecN"/>
    <property type="match status" value="1"/>
</dbReference>
<evidence type="ECO:0000256" key="3">
    <source>
        <dbReference type="ARBA" id="ARBA00021315"/>
    </source>
</evidence>
<dbReference type="GO" id="GO:0009432">
    <property type="term" value="P:SOS response"/>
    <property type="evidence" value="ECO:0007669"/>
    <property type="project" value="TreeGrafter"/>
</dbReference>
<dbReference type="GO" id="GO:0043590">
    <property type="term" value="C:bacterial nucleoid"/>
    <property type="evidence" value="ECO:0007669"/>
    <property type="project" value="TreeGrafter"/>
</dbReference>
<dbReference type="Pfam" id="PF02463">
    <property type="entry name" value="SMC_N"/>
    <property type="match status" value="1"/>
</dbReference>
<evidence type="ECO:0000256" key="1">
    <source>
        <dbReference type="ARBA" id="ARBA00003618"/>
    </source>
</evidence>
<keyword evidence="10" id="KW-0175">Coiled coil</keyword>
<evidence type="ECO:0000313" key="12">
    <source>
        <dbReference type="EMBL" id="MBF0870535.1"/>
    </source>
</evidence>
<evidence type="ECO:0000313" key="13">
    <source>
        <dbReference type="Proteomes" id="UP000661006"/>
    </source>
</evidence>
<dbReference type="RefSeq" id="WP_061933304.1">
    <property type="nucleotide sequence ID" value="NZ_JABCQN010000003.1"/>
</dbReference>
<keyword evidence="7 9" id="KW-0234">DNA repair</keyword>
<dbReference type="InterPro" id="IPR003395">
    <property type="entry name" value="RecF/RecN/SMC_N"/>
</dbReference>
<comment type="similarity">
    <text evidence="2 9">Belongs to the RecN family.</text>
</comment>
<protein>
    <recommendedName>
        <fullName evidence="3 9">DNA repair protein RecN</fullName>
    </recommendedName>
    <alternativeName>
        <fullName evidence="8 9">Recombination protein N</fullName>
    </alternativeName>
</protein>
<sequence>MLTHLSIRDVVLIEKLDLALASGLTVLTGETGAGKSILLDSLGLALGDRANAGLIRSGATQASVAAIFEVPLKHPVFALLSEQGIALEDPSEPLVLRRIVTQDGRSRAYVSDQPVGITLLRRIASQLVEIQGQHEQMGLADQSTHLDLLDAFGVKPALLTQTSIAFRQWANARTALEKARSDMEAAAREEEWLRATVDDLSTLAPQEGEEDSLAALRVSLQQDEKRGEAVAAALAELTPRDRRSSSPAAALRSASRALVRLLPSSTEGENGPSAHQGQAQEALDALEKAEEALADAEMLLTRLAADTEGDPRLLEETEERLFALRAEARKHNVAVAELPSFLASLKARLAALDSGNAELARLETALTEARLAYEDAARQLSEARKQSAQKLEQAVTSELKPVKLERARFIVSLLPLSPDQWNSRGMEQSSFLIAANPGQPPGPLAKVASGGELSRLMLALKVVLAQRSDIGTLVFDEVDSGVGGATASSIGDRLHKVAQDVQVLVVTHSPQVAARGDQHLRIAKRIRNERTETLAEPLSREARREEIARMLAGDVITDAARGAADSLLGQTA</sequence>
<evidence type="ECO:0000256" key="9">
    <source>
        <dbReference type="PIRNR" id="PIRNR003128"/>
    </source>
</evidence>
<dbReference type="SUPFAM" id="SSF52540">
    <property type="entry name" value="P-loop containing nucleoside triphosphate hydrolases"/>
    <property type="match status" value="2"/>
</dbReference>
<dbReference type="GO" id="GO:0006281">
    <property type="term" value="P:DNA repair"/>
    <property type="evidence" value="ECO:0007669"/>
    <property type="project" value="UniProtKB-KW"/>
</dbReference>
<dbReference type="PANTHER" id="PTHR11059:SF0">
    <property type="entry name" value="DNA REPAIR PROTEIN RECN"/>
    <property type="match status" value="1"/>
</dbReference>
<evidence type="ECO:0000256" key="6">
    <source>
        <dbReference type="ARBA" id="ARBA00022840"/>
    </source>
</evidence>
<feature type="coiled-coil region" evidence="10">
    <location>
        <begin position="279"/>
        <end position="393"/>
    </location>
</feature>
<keyword evidence="4" id="KW-0547">Nucleotide-binding</keyword>
<evidence type="ECO:0000256" key="5">
    <source>
        <dbReference type="ARBA" id="ARBA00022763"/>
    </source>
</evidence>
<dbReference type="EMBL" id="JABCQN010000003">
    <property type="protein sequence ID" value="MBF0870535.1"/>
    <property type="molecule type" value="Genomic_DNA"/>
</dbReference>
<dbReference type="PANTHER" id="PTHR11059">
    <property type="entry name" value="DNA REPAIR PROTEIN RECN"/>
    <property type="match status" value="1"/>
</dbReference>
<accession>A0A9Q2FL98</accession>
<evidence type="ECO:0000256" key="10">
    <source>
        <dbReference type="SAM" id="Coils"/>
    </source>
</evidence>
<dbReference type="GO" id="GO:0006310">
    <property type="term" value="P:DNA recombination"/>
    <property type="evidence" value="ECO:0007669"/>
    <property type="project" value="InterPro"/>
</dbReference>
<dbReference type="GeneID" id="81474372"/>
<comment type="caution">
    <text evidence="12">The sequence shown here is derived from an EMBL/GenBank/DDBJ whole genome shotgun (WGS) entry which is preliminary data.</text>
</comment>
<evidence type="ECO:0000256" key="8">
    <source>
        <dbReference type="ARBA" id="ARBA00033408"/>
    </source>
</evidence>
<dbReference type="GO" id="GO:0005524">
    <property type="term" value="F:ATP binding"/>
    <property type="evidence" value="ECO:0007669"/>
    <property type="project" value="UniProtKB-KW"/>
</dbReference>
<gene>
    <name evidence="12" type="primary">recN</name>
    <name evidence="12" type="ORF">HKD32_06665</name>
</gene>
<dbReference type="Gene3D" id="3.40.50.300">
    <property type="entry name" value="P-loop containing nucleotide triphosphate hydrolases"/>
    <property type="match status" value="2"/>
</dbReference>
<keyword evidence="5 9" id="KW-0227">DNA damage</keyword>
<evidence type="ECO:0000256" key="4">
    <source>
        <dbReference type="ARBA" id="ARBA00022741"/>
    </source>
</evidence>
<evidence type="ECO:0000256" key="7">
    <source>
        <dbReference type="ARBA" id="ARBA00023204"/>
    </source>
</evidence>
<comment type="function">
    <text evidence="1 9">May be involved in recombinational repair of damaged DNA.</text>
</comment>
<evidence type="ECO:0000259" key="11">
    <source>
        <dbReference type="Pfam" id="PF02463"/>
    </source>
</evidence>
<proteinExistence type="inferred from homology"/>